<evidence type="ECO:0000256" key="22">
    <source>
        <dbReference type="ARBA" id="ARBA00069713"/>
    </source>
</evidence>
<dbReference type="FunFam" id="1.20.1250.20:FF:000067">
    <property type="entry name" value="sialin isoform X2"/>
    <property type="match status" value="1"/>
</dbReference>
<evidence type="ECO:0000256" key="19">
    <source>
        <dbReference type="ARBA" id="ARBA00051447"/>
    </source>
</evidence>
<evidence type="ECO:0000256" key="5">
    <source>
        <dbReference type="ARBA" id="ARBA00022448"/>
    </source>
</evidence>
<keyword evidence="5" id="KW-0813">Transport</keyword>
<protein>
    <recommendedName>
        <fullName evidence="22">Sialin</fullName>
    </recommendedName>
    <alternativeName>
        <fullName evidence="25">H(+)/nitrate cotransporter</fullName>
    </alternativeName>
    <alternativeName>
        <fullName evidence="23">H(+)/sialic acid cotransporter</fullName>
    </alternativeName>
    <alternativeName>
        <fullName evidence="24">Vesicular excitatory amino acid transporter</fullName>
    </alternativeName>
</protein>
<keyword evidence="6" id="KW-1003">Cell membrane</keyword>
<feature type="transmembrane region" description="Helical" evidence="26">
    <location>
        <begin position="420"/>
        <end position="443"/>
    </location>
</feature>
<feature type="transmembrane region" description="Helical" evidence="26">
    <location>
        <begin position="127"/>
        <end position="147"/>
    </location>
</feature>
<name>A0A8J2Q075_9HEXA</name>
<dbReference type="PANTHER" id="PTHR11662">
    <property type="entry name" value="SOLUTE CARRIER FAMILY 17"/>
    <property type="match status" value="1"/>
</dbReference>
<evidence type="ECO:0000256" key="12">
    <source>
        <dbReference type="ARBA" id="ARBA00023180"/>
    </source>
</evidence>
<feature type="transmembrane region" description="Helical" evidence="26">
    <location>
        <begin position="223"/>
        <end position="242"/>
    </location>
</feature>
<comment type="catalytic activity">
    <reaction evidence="16">
        <text>L-aspartate(out) = L-aspartate(in)</text>
        <dbReference type="Rhea" id="RHEA:66332"/>
        <dbReference type="ChEBI" id="CHEBI:29991"/>
    </reaction>
    <physiologicalReaction direction="left-to-right" evidence="16">
        <dbReference type="Rhea" id="RHEA:66333"/>
    </physiologicalReaction>
</comment>
<comment type="catalytic activity">
    <reaction evidence="15">
        <text>2 nitrate(out) + H(+)(out) = 2 nitrate(in) + H(+)(in)</text>
        <dbReference type="Rhea" id="RHEA:71539"/>
        <dbReference type="ChEBI" id="CHEBI:15378"/>
        <dbReference type="ChEBI" id="CHEBI:17632"/>
    </reaction>
    <physiologicalReaction direction="left-to-right" evidence="15">
        <dbReference type="Rhea" id="RHEA:71540"/>
    </physiologicalReaction>
</comment>
<comment type="catalytic activity">
    <reaction evidence="18">
        <text>N-acetyl-L-aspartyl-L-glutamate(out) = N-acetyl-L-aspartyl-L-glutamate(in)</text>
        <dbReference type="Rhea" id="RHEA:72599"/>
        <dbReference type="ChEBI" id="CHEBI:76931"/>
    </reaction>
    <physiologicalReaction direction="left-to-right" evidence="18">
        <dbReference type="Rhea" id="RHEA:72600"/>
    </physiologicalReaction>
</comment>
<reference evidence="28" key="1">
    <citation type="submission" date="2021-06" db="EMBL/GenBank/DDBJ databases">
        <authorList>
            <person name="Hodson N. C."/>
            <person name="Mongue J. A."/>
            <person name="Jaron S. K."/>
        </authorList>
    </citation>
    <scope>NUCLEOTIDE SEQUENCE</scope>
</reference>
<keyword evidence="29" id="KW-1185">Reference proteome</keyword>
<comment type="catalytic activity">
    <reaction evidence="20">
        <text>D-glucuronate(out) + H(+)(out) = D-glucuronate(in) + H(+)(in)</text>
        <dbReference type="Rhea" id="RHEA:72591"/>
        <dbReference type="ChEBI" id="CHEBI:15378"/>
        <dbReference type="ChEBI" id="CHEBI:58720"/>
    </reaction>
    <physiologicalReaction direction="left-to-right" evidence="20">
        <dbReference type="Rhea" id="RHEA:72592"/>
    </physiologicalReaction>
</comment>
<comment type="catalytic activity">
    <reaction evidence="19">
        <text>L-glutamate(out) = L-glutamate(in)</text>
        <dbReference type="Rhea" id="RHEA:66336"/>
        <dbReference type="ChEBI" id="CHEBI:29985"/>
    </reaction>
    <physiologicalReaction direction="left-to-right" evidence="19">
        <dbReference type="Rhea" id="RHEA:66337"/>
    </physiologicalReaction>
</comment>
<evidence type="ECO:0000256" key="18">
    <source>
        <dbReference type="ARBA" id="ARBA00051403"/>
    </source>
</evidence>
<keyword evidence="12" id="KW-0325">Glycoprotein</keyword>
<feature type="transmembrane region" description="Helical" evidence="26">
    <location>
        <begin position="100"/>
        <end position="120"/>
    </location>
</feature>
<gene>
    <name evidence="28" type="ORF">AFUS01_LOCUS38391</name>
</gene>
<feature type="transmembrane region" description="Helical" evidence="26">
    <location>
        <begin position="455"/>
        <end position="474"/>
    </location>
</feature>
<dbReference type="PANTHER" id="PTHR11662:SF399">
    <property type="entry name" value="FI19708P1-RELATED"/>
    <property type="match status" value="1"/>
</dbReference>
<evidence type="ECO:0000256" key="10">
    <source>
        <dbReference type="ARBA" id="ARBA00023018"/>
    </source>
</evidence>
<feature type="transmembrane region" description="Helical" evidence="26">
    <location>
        <begin position="191"/>
        <end position="211"/>
    </location>
</feature>
<dbReference type="GO" id="GO:0030672">
    <property type="term" value="C:synaptic vesicle membrane"/>
    <property type="evidence" value="ECO:0007669"/>
    <property type="project" value="UniProtKB-SubCell"/>
</dbReference>
<evidence type="ECO:0000256" key="23">
    <source>
        <dbReference type="ARBA" id="ARBA00080244"/>
    </source>
</evidence>
<evidence type="ECO:0000256" key="1">
    <source>
        <dbReference type="ARBA" id="ARBA00004432"/>
    </source>
</evidence>
<organism evidence="28 29">
    <name type="scientific">Allacma fusca</name>
    <dbReference type="NCBI Taxonomy" id="39272"/>
    <lineage>
        <taxon>Eukaryota</taxon>
        <taxon>Metazoa</taxon>
        <taxon>Ecdysozoa</taxon>
        <taxon>Arthropoda</taxon>
        <taxon>Hexapoda</taxon>
        <taxon>Collembola</taxon>
        <taxon>Symphypleona</taxon>
        <taxon>Sminthuridae</taxon>
        <taxon>Allacma</taxon>
    </lineage>
</organism>
<evidence type="ECO:0000256" key="24">
    <source>
        <dbReference type="ARBA" id="ARBA00081195"/>
    </source>
</evidence>
<dbReference type="InterPro" id="IPR050382">
    <property type="entry name" value="MFS_Na/Anion_cotransporter"/>
</dbReference>
<sequence length="507" mass="54914">MESNYVVARKPKGWGARHTLAILGFWGMAVSYAMRFNLSIAIVAMVGYGTKNSKANVTQLQTCSHLLHDAEESNSSSQEYTSSKHEDIGEFDWTPAEQGFILGTFFWGYVATQLIGGILASKFGGKWLFGIGLFVTAIFALLTPAAARTHKYLMIAVRVVQGMGEGVTMPAMHTILAKWAPAQEKSTMTSIVFAGTNFGTAATLIISGYLIDGNVFGGWPSVFYVFGGVSIIWFILWCFLMHETPADHPSIDAFELSYIQKSLGTPATTSSKKSPIPWTSIVTSLPVWAIQVAHAGHAWGLYTLLAQIPTYMKTVLHFDIKQNSWMSATPYIVMWIVSIFVSQIADALVAREIVRTVVVRKVAQAVSQLGPAIALIAASYSGCDRYLTVALITVGVGISGVVYAGFIANHPEVSSNYAGILMGITNTFANLCGFGAPYVAGLIINENPSLENWQLVFFLAAGIYISSAVFYAIFGSATQQPWNNPTEKEPIAIEAPVAYMKGKDLGN</sequence>
<feature type="transmembrane region" description="Helical" evidence="26">
    <location>
        <begin position="386"/>
        <end position="408"/>
    </location>
</feature>
<evidence type="ECO:0000313" key="29">
    <source>
        <dbReference type="Proteomes" id="UP000708208"/>
    </source>
</evidence>
<dbReference type="GO" id="GO:0006820">
    <property type="term" value="P:monoatomic anion transport"/>
    <property type="evidence" value="ECO:0007669"/>
    <property type="project" value="TreeGrafter"/>
</dbReference>
<proteinExistence type="predicted"/>
<dbReference type="GO" id="GO:0016323">
    <property type="term" value="C:basolateral plasma membrane"/>
    <property type="evidence" value="ECO:0007669"/>
    <property type="project" value="UniProtKB-SubCell"/>
</dbReference>
<evidence type="ECO:0000256" key="6">
    <source>
        <dbReference type="ARBA" id="ARBA00022475"/>
    </source>
</evidence>
<comment type="function">
    <text evidence="21">Receptor for CM101, a polysaccharide produced by group B Streptococcus with antipathoangiogenic properties.</text>
</comment>
<keyword evidence="13" id="KW-0458">Lysosome</keyword>
<comment type="caution">
    <text evidence="28">The sequence shown here is derived from an EMBL/GenBank/DDBJ whole genome shotgun (WGS) entry which is preliminary data.</text>
</comment>
<evidence type="ECO:0000256" key="8">
    <source>
        <dbReference type="ARBA" id="ARBA00022847"/>
    </source>
</evidence>
<evidence type="ECO:0000256" key="11">
    <source>
        <dbReference type="ARBA" id="ARBA00023136"/>
    </source>
</evidence>
<evidence type="ECO:0000256" key="3">
    <source>
        <dbReference type="ARBA" id="ARBA00004638"/>
    </source>
</evidence>
<evidence type="ECO:0000256" key="13">
    <source>
        <dbReference type="ARBA" id="ARBA00023228"/>
    </source>
</evidence>
<evidence type="ECO:0000256" key="9">
    <source>
        <dbReference type="ARBA" id="ARBA00022989"/>
    </source>
</evidence>
<keyword evidence="11 26" id="KW-0472">Membrane</keyword>
<evidence type="ECO:0000256" key="16">
    <source>
        <dbReference type="ARBA" id="ARBA00050554"/>
    </source>
</evidence>
<evidence type="ECO:0000256" key="20">
    <source>
        <dbReference type="ARBA" id="ARBA00051612"/>
    </source>
</evidence>
<dbReference type="GO" id="GO:0015293">
    <property type="term" value="F:symporter activity"/>
    <property type="evidence" value="ECO:0007669"/>
    <property type="project" value="UniProtKB-KW"/>
</dbReference>
<evidence type="ECO:0000256" key="15">
    <source>
        <dbReference type="ARBA" id="ARBA00050101"/>
    </source>
</evidence>
<dbReference type="GO" id="GO:0046942">
    <property type="term" value="P:carboxylic acid transport"/>
    <property type="evidence" value="ECO:0007669"/>
    <property type="project" value="UniProtKB-ARBA"/>
</dbReference>
<comment type="catalytic activity">
    <reaction evidence="17">
        <text>N-acetylneuraminate(in) + H(+)(in) = N-acetylneuraminate(out) + H(+)(out)</text>
        <dbReference type="Rhea" id="RHEA:28987"/>
        <dbReference type="ChEBI" id="CHEBI:15378"/>
        <dbReference type="ChEBI" id="CHEBI:35418"/>
    </reaction>
    <physiologicalReaction direction="right-to-left" evidence="17">
        <dbReference type="Rhea" id="RHEA:28989"/>
    </physiologicalReaction>
</comment>
<evidence type="ECO:0000256" key="7">
    <source>
        <dbReference type="ARBA" id="ARBA00022692"/>
    </source>
</evidence>
<dbReference type="InterPro" id="IPR011701">
    <property type="entry name" value="MFS"/>
</dbReference>
<dbReference type="EMBL" id="CAJVCH010547637">
    <property type="protein sequence ID" value="CAG7828465.1"/>
    <property type="molecule type" value="Genomic_DNA"/>
</dbReference>
<evidence type="ECO:0000256" key="25">
    <source>
        <dbReference type="ARBA" id="ARBA00081925"/>
    </source>
</evidence>
<dbReference type="GO" id="GO:0005765">
    <property type="term" value="C:lysosomal membrane"/>
    <property type="evidence" value="ECO:0007669"/>
    <property type="project" value="UniProtKB-SubCell"/>
</dbReference>
<dbReference type="InterPro" id="IPR020846">
    <property type="entry name" value="MFS_dom"/>
</dbReference>
<keyword evidence="8" id="KW-0769">Symport</keyword>
<dbReference type="PROSITE" id="PS50850">
    <property type="entry name" value="MFS"/>
    <property type="match status" value="1"/>
</dbReference>
<comment type="subcellular location">
    <subcellularLocation>
        <location evidence="2">Basolateral cell membrane</location>
        <topology evidence="2">Multi-pass membrane protein</topology>
    </subcellularLocation>
    <subcellularLocation>
        <location evidence="3">Cytoplasmic vesicle</location>
        <location evidence="3">Secretory vesicle membrane</location>
        <topology evidence="3">Multi-pass membrane protein</topology>
    </subcellularLocation>
    <subcellularLocation>
        <location evidence="1">Cytoplasmic vesicle</location>
        <location evidence="1">Secretory vesicle</location>
        <location evidence="1">Synaptic vesicle membrane</location>
    </subcellularLocation>
    <subcellularLocation>
        <location evidence="4">Lysosome membrane</location>
    </subcellularLocation>
</comment>
<feature type="domain" description="Major facilitator superfamily (MFS) profile" evidence="27">
    <location>
        <begin position="40"/>
        <end position="479"/>
    </location>
</feature>
<evidence type="ECO:0000256" key="26">
    <source>
        <dbReference type="SAM" id="Phobius"/>
    </source>
</evidence>
<dbReference type="Proteomes" id="UP000708208">
    <property type="component" value="Unassembled WGS sequence"/>
</dbReference>
<keyword evidence="7 26" id="KW-0812">Transmembrane</keyword>
<dbReference type="OrthoDB" id="2985014at2759"/>
<evidence type="ECO:0000256" key="21">
    <source>
        <dbReference type="ARBA" id="ARBA00056891"/>
    </source>
</evidence>
<dbReference type="AlphaFoldDB" id="A0A8J2Q075"/>
<keyword evidence="14" id="KW-0968">Cytoplasmic vesicle</keyword>
<evidence type="ECO:0000256" key="17">
    <source>
        <dbReference type="ARBA" id="ARBA00050625"/>
    </source>
</evidence>
<evidence type="ECO:0000256" key="14">
    <source>
        <dbReference type="ARBA" id="ARBA00023329"/>
    </source>
</evidence>
<feature type="transmembrane region" description="Helical" evidence="26">
    <location>
        <begin position="20"/>
        <end position="48"/>
    </location>
</feature>
<feature type="transmembrane region" description="Helical" evidence="26">
    <location>
        <begin position="331"/>
        <end position="350"/>
    </location>
</feature>
<accession>A0A8J2Q075</accession>
<dbReference type="CDD" id="cd17318">
    <property type="entry name" value="MFS_SLC17"/>
    <property type="match status" value="1"/>
</dbReference>
<evidence type="ECO:0000259" key="27">
    <source>
        <dbReference type="PROSITE" id="PS50850"/>
    </source>
</evidence>
<evidence type="ECO:0000313" key="28">
    <source>
        <dbReference type="EMBL" id="CAG7828465.1"/>
    </source>
</evidence>
<dbReference type="FunFam" id="1.20.1250.20:FF:000003">
    <property type="entry name" value="Solute carrier family 17 member 3"/>
    <property type="match status" value="1"/>
</dbReference>
<evidence type="ECO:0000256" key="4">
    <source>
        <dbReference type="ARBA" id="ARBA00004656"/>
    </source>
</evidence>
<evidence type="ECO:0000256" key="2">
    <source>
        <dbReference type="ARBA" id="ARBA00004554"/>
    </source>
</evidence>
<dbReference type="Pfam" id="PF07690">
    <property type="entry name" value="MFS_1"/>
    <property type="match status" value="1"/>
</dbReference>
<keyword evidence="10" id="KW-0770">Synapse</keyword>
<keyword evidence="9 26" id="KW-1133">Transmembrane helix</keyword>